<dbReference type="InterPro" id="IPR003593">
    <property type="entry name" value="AAA+_ATPase"/>
</dbReference>
<evidence type="ECO:0000256" key="5">
    <source>
        <dbReference type="ARBA" id="ARBA00022989"/>
    </source>
</evidence>
<gene>
    <name evidence="10" type="primary">cydC</name>
    <name evidence="10" type="ORF">C7Y44_17475</name>
</gene>
<dbReference type="Pfam" id="PF00664">
    <property type="entry name" value="ABC_membrane"/>
    <property type="match status" value="1"/>
</dbReference>
<dbReference type="CDD" id="cd03247">
    <property type="entry name" value="ABCC_cytochrome_bd"/>
    <property type="match status" value="1"/>
</dbReference>
<dbReference type="Gene3D" id="3.40.50.300">
    <property type="entry name" value="P-loop containing nucleotide triphosphate hydrolases"/>
    <property type="match status" value="1"/>
</dbReference>
<evidence type="ECO:0000256" key="3">
    <source>
        <dbReference type="ARBA" id="ARBA00022741"/>
    </source>
</evidence>
<dbReference type="InterPro" id="IPR017871">
    <property type="entry name" value="ABC_transporter-like_CS"/>
</dbReference>
<dbReference type="SUPFAM" id="SSF52540">
    <property type="entry name" value="P-loop containing nucleoside triphosphate hydrolases"/>
    <property type="match status" value="1"/>
</dbReference>
<keyword evidence="11" id="KW-1185">Reference proteome</keyword>
<dbReference type="InterPro" id="IPR011527">
    <property type="entry name" value="ABC1_TM_dom"/>
</dbReference>
<dbReference type="Pfam" id="PF00005">
    <property type="entry name" value="ABC_tran"/>
    <property type="match status" value="1"/>
</dbReference>
<feature type="transmembrane region" description="Helical" evidence="7">
    <location>
        <begin position="20"/>
        <end position="44"/>
    </location>
</feature>
<dbReference type="PROSITE" id="PS00211">
    <property type="entry name" value="ABC_TRANSPORTER_1"/>
    <property type="match status" value="1"/>
</dbReference>
<comment type="subcellular location">
    <subcellularLocation>
        <location evidence="1">Cell membrane</location>
        <topology evidence="1">Multi-pass membrane protein</topology>
    </subcellularLocation>
</comment>
<feature type="domain" description="ABC transmembrane type-1" evidence="9">
    <location>
        <begin position="21"/>
        <end position="305"/>
    </location>
</feature>
<feature type="transmembrane region" description="Helical" evidence="7">
    <location>
        <begin position="272"/>
        <end position="294"/>
    </location>
</feature>
<sequence length="587" mass="65949">MTREQNQWLRPYLRRYCGRFALIIFLGMLTVLCASALMFTSGFLISKSAARPENILMVYVPIVLVRTFGIGRAVVHYVERLVGHDAVLRILSKMRVRLYRILEPQALFIRSRFRTGDVLGVLADDIEHLQNVYVRTIFPSIVAIVMYAAGIAALGWFDLPFALLMALYIAVLVFILPWISLWFTRRKHRLMKQERSGLYRKLTDAVLGMSDWVISGRAPQFVDSYEADEARVARIDRDLRMWARWRTLIAQSVVGLTVITMVYWAGGQAADGNMPAVMIAAFGLVVFPLMDAFLPVSEAVEKLPQYEDSLERLSGMGEAPVEQTVGSAANVKPELLQQARESTHIRLDQVSFRHAGSASLTIDGVSLDVPQGKKIALIGRSGAGKSTLSTLIQGALMPESGSVMINNVRADEYGEHIPEILSVLNQRPHLFDTTVANNIRLGRRSASDEEIRQVAEQVKLDTLIASLPRGYDTAMMETGQRFSGGERQRIALARVLLQRTPVVILDEPTVGLDPKTERELLATMFETMKGKSLIWITHHLVGVEQMDEIVFIENGQVEMRGTHAELMEQYPRYRNLYHLDRPGKGLL</sequence>
<dbReference type="InterPro" id="IPR036640">
    <property type="entry name" value="ABC1_TM_sf"/>
</dbReference>
<evidence type="ECO:0000313" key="10">
    <source>
        <dbReference type="EMBL" id="TQR43911.1"/>
    </source>
</evidence>
<protein>
    <submittedName>
        <fullName evidence="10">Thiol reductant ABC exporter subunit CydC</fullName>
    </submittedName>
</protein>
<dbReference type="InterPro" id="IPR014223">
    <property type="entry name" value="ABC_CydC/D"/>
</dbReference>
<evidence type="ECO:0000259" key="8">
    <source>
        <dbReference type="PROSITE" id="PS50893"/>
    </source>
</evidence>
<dbReference type="PROSITE" id="PS50893">
    <property type="entry name" value="ABC_TRANSPORTER_2"/>
    <property type="match status" value="1"/>
</dbReference>
<evidence type="ECO:0000256" key="6">
    <source>
        <dbReference type="ARBA" id="ARBA00023136"/>
    </source>
</evidence>
<accession>A0ABY3AMX3</accession>
<keyword evidence="5 7" id="KW-1133">Transmembrane helix</keyword>
<name>A0ABY3AMX3_PAEPP</name>
<dbReference type="EMBL" id="SADY01000005">
    <property type="protein sequence ID" value="TQR43911.1"/>
    <property type="molecule type" value="Genomic_DNA"/>
</dbReference>
<evidence type="ECO:0000256" key="1">
    <source>
        <dbReference type="ARBA" id="ARBA00004651"/>
    </source>
</evidence>
<reference evidence="10 11" key="1">
    <citation type="submission" date="2018-03" db="EMBL/GenBank/DDBJ databases">
        <title>Aerobic endospore-forming bacteria genome sequencing and assembly.</title>
        <authorList>
            <person name="Cavalcante D.A."/>
            <person name="Driks A."/>
            <person name="Putonti C."/>
            <person name="De-Souza M.T."/>
        </authorList>
    </citation>
    <scope>NUCLEOTIDE SEQUENCE [LARGE SCALE GENOMIC DNA]</scope>
    <source>
        <strain evidence="10 11">SDF0028</strain>
    </source>
</reference>
<evidence type="ECO:0000256" key="2">
    <source>
        <dbReference type="ARBA" id="ARBA00022692"/>
    </source>
</evidence>
<dbReference type="NCBIfam" id="TIGR02868">
    <property type="entry name" value="CydC"/>
    <property type="match status" value="1"/>
</dbReference>
<dbReference type="InterPro" id="IPR027417">
    <property type="entry name" value="P-loop_NTPase"/>
</dbReference>
<evidence type="ECO:0000313" key="11">
    <source>
        <dbReference type="Proteomes" id="UP000316208"/>
    </source>
</evidence>
<comment type="caution">
    <text evidence="10">The sequence shown here is derived from an EMBL/GenBank/DDBJ whole genome shotgun (WGS) entry which is preliminary data.</text>
</comment>
<dbReference type="SMART" id="SM00382">
    <property type="entry name" value="AAA"/>
    <property type="match status" value="1"/>
</dbReference>
<keyword evidence="3" id="KW-0547">Nucleotide-binding</keyword>
<dbReference type="RefSeq" id="WP_142544922.1">
    <property type="nucleotide sequence ID" value="NZ_SADY01000005.1"/>
</dbReference>
<dbReference type="Gene3D" id="1.20.1560.10">
    <property type="entry name" value="ABC transporter type 1, transmembrane domain"/>
    <property type="match status" value="1"/>
</dbReference>
<dbReference type="SUPFAM" id="SSF90123">
    <property type="entry name" value="ABC transporter transmembrane region"/>
    <property type="match status" value="1"/>
</dbReference>
<feature type="transmembrane region" description="Helical" evidence="7">
    <location>
        <begin position="137"/>
        <end position="157"/>
    </location>
</feature>
<evidence type="ECO:0000259" key="9">
    <source>
        <dbReference type="PROSITE" id="PS50929"/>
    </source>
</evidence>
<feature type="transmembrane region" description="Helical" evidence="7">
    <location>
        <begin position="56"/>
        <end position="75"/>
    </location>
</feature>
<dbReference type="PANTHER" id="PTHR43394:SF1">
    <property type="entry name" value="ATP-BINDING CASSETTE SUB-FAMILY B MEMBER 10, MITOCHONDRIAL"/>
    <property type="match status" value="1"/>
</dbReference>
<keyword evidence="6 7" id="KW-0472">Membrane</keyword>
<feature type="transmembrane region" description="Helical" evidence="7">
    <location>
        <begin position="247"/>
        <end position="266"/>
    </location>
</feature>
<dbReference type="PROSITE" id="PS50929">
    <property type="entry name" value="ABC_TM1F"/>
    <property type="match status" value="1"/>
</dbReference>
<dbReference type="InterPro" id="IPR039421">
    <property type="entry name" value="Type_1_exporter"/>
</dbReference>
<dbReference type="Proteomes" id="UP000316208">
    <property type="component" value="Unassembled WGS sequence"/>
</dbReference>
<keyword evidence="4" id="KW-0067">ATP-binding</keyword>
<proteinExistence type="predicted"/>
<evidence type="ECO:0000256" key="7">
    <source>
        <dbReference type="SAM" id="Phobius"/>
    </source>
</evidence>
<feature type="domain" description="ABC transporter" evidence="8">
    <location>
        <begin position="345"/>
        <end position="579"/>
    </location>
</feature>
<feature type="transmembrane region" description="Helical" evidence="7">
    <location>
        <begin position="163"/>
        <end position="183"/>
    </location>
</feature>
<keyword evidence="2 7" id="KW-0812">Transmembrane</keyword>
<organism evidence="10 11">
    <name type="scientific">Paenibacillus popilliae</name>
    <name type="common">Bacillus popilliae</name>
    <dbReference type="NCBI Taxonomy" id="78057"/>
    <lineage>
        <taxon>Bacteria</taxon>
        <taxon>Bacillati</taxon>
        <taxon>Bacillota</taxon>
        <taxon>Bacilli</taxon>
        <taxon>Bacillales</taxon>
        <taxon>Paenibacillaceae</taxon>
        <taxon>Paenibacillus</taxon>
    </lineage>
</organism>
<dbReference type="PANTHER" id="PTHR43394">
    <property type="entry name" value="ATP-DEPENDENT PERMEASE MDL1, MITOCHONDRIAL"/>
    <property type="match status" value="1"/>
</dbReference>
<evidence type="ECO:0000256" key="4">
    <source>
        <dbReference type="ARBA" id="ARBA00022840"/>
    </source>
</evidence>
<dbReference type="InterPro" id="IPR003439">
    <property type="entry name" value="ABC_transporter-like_ATP-bd"/>
</dbReference>